<dbReference type="InterPro" id="IPR029058">
    <property type="entry name" value="AB_hydrolase_fold"/>
</dbReference>
<evidence type="ECO:0000313" key="4">
    <source>
        <dbReference type="Proteomes" id="UP000317894"/>
    </source>
</evidence>
<dbReference type="SUPFAM" id="SSF53474">
    <property type="entry name" value="alpha/beta-Hydrolases"/>
    <property type="match status" value="1"/>
</dbReference>
<dbReference type="Gene3D" id="3.40.50.1820">
    <property type="entry name" value="alpha/beta hydrolase"/>
    <property type="match status" value="1"/>
</dbReference>
<feature type="signal peptide" evidence="1">
    <location>
        <begin position="1"/>
        <end position="21"/>
    </location>
</feature>
<dbReference type="AlphaFoldDB" id="A0A552U897"/>
<dbReference type="Proteomes" id="UP000317894">
    <property type="component" value="Unassembled WGS sequence"/>
</dbReference>
<organism evidence="3 4">
    <name type="scientific">Glacieibacterium frigidum</name>
    <dbReference type="NCBI Taxonomy" id="2593303"/>
    <lineage>
        <taxon>Bacteria</taxon>
        <taxon>Pseudomonadati</taxon>
        <taxon>Pseudomonadota</taxon>
        <taxon>Alphaproteobacteria</taxon>
        <taxon>Sphingomonadales</taxon>
        <taxon>Sphingosinicellaceae</taxon>
        <taxon>Glacieibacterium</taxon>
    </lineage>
</organism>
<accession>A0A552U897</accession>
<keyword evidence="4" id="KW-1185">Reference proteome</keyword>
<dbReference type="InterPro" id="IPR000073">
    <property type="entry name" value="AB_hydrolase_1"/>
</dbReference>
<dbReference type="Pfam" id="PF00561">
    <property type="entry name" value="Abhydrolase_1"/>
    <property type="match status" value="1"/>
</dbReference>
<evidence type="ECO:0000313" key="3">
    <source>
        <dbReference type="EMBL" id="TRW14440.1"/>
    </source>
</evidence>
<gene>
    <name evidence="3" type="ORF">FMM06_12085</name>
</gene>
<dbReference type="RefSeq" id="WP_144237645.1">
    <property type="nucleotide sequence ID" value="NZ_VJWA01000002.1"/>
</dbReference>
<reference evidence="3 4" key="1">
    <citation type="submission" date="2019-07" db="EMBL/GenBank/DDBJ databases">
        <title>Novel species isolated from glacier.</title>
        <authorList>
            <person name="Liu Q."/>
            <person name="Xin Y.-H."/>
        </authorList>
    </citation>
    <scope>NUCLEOTIDE SEQUENCE [LARGE SCALE GENOMIC DNA]</scope>
    <source>
        <strain evidence="3 4">LB1R16</strain>
    </source>
</reference>
<evidence type="ECO:0000256" key="1">
    <source>
        <dbReference type="SAM" id="SignalP"/>
    </source>
</evidence>
<keyword evidence="3" id="KW-0378">Hydrolase</keyword>
<name>A0A552U897_9SPHN</name>
<dbReference type="EMBL" id="VJWA01000002">
    <property type="protein sequence ID" value="TRW14440.1"/>
    <property type="molecule type" value="Genomic_DNA"/>
</dbReference>
<dbReference type="PANTHER" id="PTHR46438:SF11">
    <property type="entry name" value="LIPASE-RELATED"/>
    <property type="match status" value="1"/>
</dbReference>
<proteinExistence type="predicted"/>
<feature type="domain" description="AB hydrolase-1" evidence="2">
    <location>
        <begin position="62"/>
        <end position="294"/>
    </location>
</feature>
<sequence>MKRAVVLLALVLALAAGVLVAARQGWLTPGEADLRARYGSAQSKFVTIDGQAIHYVDQGEGPAVMLVHGSFGSLRMWDDWVRALTPGHRVIRFDRPSNGLSGSPPGGRSDEAKLIGDLATRLGIERFDLAATSSAGEAAAAFAARHPERVRRLILSNIAAGPMGAREPDHSWRFRVALWVDQYLGGWHMRMFWREILKKNFAEPAKVTPALVAEWSDLNNRTQFHRRAPREQGVVPFAGTPADLAAIRVPTLVLWSDRDPETTLDVHGRATLQRLGSTDKRLRVVANCGHMMPIECGPQSAAEAKTFLDEGRTG</sequence>
<feature type="chain" id="PRO_5022094723" evidence="1">
    <location>
        <begin position="22"/>
        <end position="314"/>
    </location>
</feature>
<keyword evidence="1" id="KW-0732">Signal</keyword>
<protein>
    <submittedName>
        <fullName evidence="3">Alpha/beta hydrolase</fullName>
    </submittedName>
</protein>
<evidence type="ECO:0000259" key="2">
    <source>
        <dbReference type="Pfam" id="PF00561"/>
    </source>
</evidence>
<dbReference type="PANTHER" id="PTHR46438">
    <property type="entry name" value="ALPHA/BETA-HYDROLASES SUPERFAMILY PROTEIN"/>
    <property type="match status" value="1"/>
</dbReference>
<dbReference type="PRINTS" id="PR00111">
    <property type="entry name" value="ABHYDROLASE"/>
</dbReference>
<comment type="caution">
    <text evidence="3">The sequence shown here is derived from an EMBL/GenBank/DDBJ whole genome shotgun (WGS) entry which is preliminary data.</text>
</comment>
<dbReference type="OrthoDB" id="9804723at2"/>
<dbReference type="GO" id="GO:0016787">
    <property type="term" value="F:hydrolase activity"/>
    <property type="evidence" value="ECO:0007669"/>
    <property type="project" value="UniProtKB-KW"/>
</dbReference>